<evidence type="ECO:0000313" key="3">
    <source>
        <dbReference type="Proteomes" id="UP001432000"/>
    </source>
</evidence>
<organism evidence="2 3">
    <name type="scientific">Rhodococcus sovatensis</name>
    <dbReference type="NCBI Taxonomy" id="1805840"/>
    <lineage>
        <taxon>Bacteria</taxon>
        <taxon>Bacillati</taxon>
        <taxon>Actinomycetota</taxon>
        <taxon>Actinomycetes</taxon>
        <taxon>Mycobacteriales</taxon>
        <taxon>Nocardiaceae</taxon>
        <taxon>Rhodococcus</taxon>
    </lineage>
</organism>
<dbReference type="Proteomes" id="UP001432000">
    <property type="component" value="Chromosome"/>
</dbReference>
<keyword evidence="3" id="KW-1185">Reference proteome</keyword>
<feature type="region of interest" description="Disordered" evidence="1">
    <location>
        <begin position="1"/>
        <end position="25"/>
    </location>
</feature>
<evidence type="ECO:0000313" key="2">
    <source>
        <dbReference type="EMBL" id="WXG66488.1"/>
    </source>
</evidence>
<sequence>MEPSKKTEALFSHVDNSSVDAPAENTKPAVYTTLFSGEDNSGQVA</sequence>
<evidence type="ECO:0000256" key="1">
    <source>
        <dbReference type="SAM" id="MobiDB-lite"/>
    </source>
</evidence>
<gene>
    <name evidence="2" type="ORF">WDS16_14370</name>
</gene>
<accession>A0ABZ2PH91</accession>
<proteinExistence type="predicted"/>
<dbReference type="EMBL" id="CP147846">
    <property type="protein sequence ID" value="WXG66488.1"/>
    <property type="molecule type" value="Genomic_DNA"/>
</dbReference>
<protein>
    <submittedName>
        <fullName evidence="2">Uncharacterized protein</fullName>
    </submittedName>
</protein>
<reference evidence="2 3" key="1">
    <citation type="submission" date="2024-03" db="EMBL/GenBank/DDBJ databases">
        <title>Natural products discovery in diverse microorganisms through a two-stage MS feature dereplication strategy.</title>
        <authorList>
            <person name="Zhang R."/>
        </authorList>
    </citation>
    <scope>NUCLEOTIDE SEQUENCE [LARGE SCALE GENOMIC DNA]</scope>
    <source>
        <strain evidence="2 3">18930</strain>
    </source>
</reference>
<name>A0ABZ2PH91_9NOCA</name>
<dbReference type="RefSeq" id="WP_338885934.1">
    <property type="nucleotide sequence ID" value="NZ_CP147846.1"/>
</dbReference>